<reference evidence="3" key="1">
    <citation type="submission" date="2022-10" db="EMBL/GenBank/DDBJ databases">
        <title>Streptococcus didelphis as causative of fatal infections in opossums (Didelphis albiventris).</title>
        <authorList>
            <person name="Breyer G.M."/>
            <person name="Da Silva M.E.R.J."/>
            <person name="Siqueira F.M."/>
        </authorList>
    </citation>
    <scope>NUCLEOTIDE SEQUENCE [LARGE SCALE GENOMIC DNA]</scope>
    <source>
        <strain evidence="3">LBVP101/21</strain>
    </source>
</reference>
<dbReference type="InterPro" id="IPR047665">
    <property type="entry name" value="ComGG_streptococcus-type"/>
</dbReference>
<organism evidence="2 3">
    <name type="scientific">Streptococcus didelphis</name>
    <dbReference type="NCBI Taxonomy" id="102886"/>
    <lineage>
        <taxon>Bacteria</taxon>
        <taxon>Bacillati</taxon>
        <taxon>Bacillota</taxon>
        <taxon>Bacilli</taxon>
        <taxon>Lactobacillales</taxon>
        <taxon>Streptococcaceae</taxon>
        <taxon>Streptococcus</taxon>
    </lineage>
</organism>
<dbReference type="NCBIfam" id="NF041014">
    <property type="entry name" value="pilin_ComGG_2"/>
    <property type="match status" value="1"/>
</dbReference>
<evidence type="ECO:0000313" key="3">
    <source>
        <dbReference type="Proteomes" id="UP001238096"/>
    </source>
</evidence>
<accession>A0ABY9LKS8</accession>
<name>A0ABY9LKS8_9STRE</name>
<proteinExistence type="predicted"/>
<sequence>MILSKRVRAGVLLYAILMAAVFTLMLQSYLTHLNDFKKEYKAHLAYSKAHLLAEILRKKS</sequence>
<gene>
    <name evidence="2" type="primary">comGG</name>
    <name evidence="2" type="ORF">N1496_04825</name>
</gene>
<dbReference type="EMBL" id="CP110509">
    <property type="protein sequence ID" value="WMB28770.1"/>
    <property type="molecule type" value="Genomic_DNA"/>
</dbReference>
<evidence type="ECO:0000256" key="1">
    <source>
        <dbReference type="SAM" id="Phobius"/>
    </source>
</evidence>
<protein>
    <submittedName>
        <fullName evidence="2">Competence type IV pilus minor pilin ComGG</fullName>
    </submittedName>
</protein>
<dbReference type="RefSeq" id="WP_306676007.1">
    <property type="nucleotide sequence ID" value="NZ_CP110509.1"/>
</dbReference>
<evidence type="ECO:0000313" key="2">
    <source>
        <dbReference type="EMBL" id="WMB28770.1"/>
    </source>
</evidence>
<feature type="transmembrane region" description="Helical" evidence="1">
    <location>
        <begin position="12"/>
        <end position="30"/>
    </location>
</feature>
<keyword evidence="3" id="KW-1185">Reference proteome</keyword>
<keyword evidence="1" id="KW-0812">Transmembrane</keyword>
<keyword evidence="1" id="KW-1133">Transmembrane helix</keyword>
<dbReference type="Proteomes" id="UP001238096">
    <property type="component" value="Chromosome"/>
</dbReference>
<keyword evidence="1" id="KW-0472">Membrane</keyword>